<dbReference type="InterPro" id="IPR032466">
    <property type="entry name" value="Metal_Hydrolase"/>
</dbReference>
<dbReference type="EMBL" id="JNVM01000038">
    <property type="protein sequence ID" value="KEQ22468.1"/>
    <property type="molecule type" value="Genomic_DNA"/>
</dbReference>
<evidence type="ECO:0000313" key="5">
    <source>
        <dbReference type="EMBL" id="KEQ22468.1"/>
    </source>
</evidence>
<dbReference type="AlphaFoldDB" id="A0A081NVJ5"/>
<dbReference type="GO" id="GO:0016787">
    <property type="term" value="F:hydrolase activity"/>
    <property type="evidence" value="ECO:0007669"/>
    <property type="project" value="UniProtKB-KW"/>
</dbReference>
<dbReference type="SUPFAM" id="SSF51556">
    <property type="entry name" value="Metallo-dependent hydrolases"/>
    <property type="match status" value="1"/>
</dbReference>
<feature type="binding site" evidence="3">
    <location>
        <position position="252"/>
    </location>
    <ligand>
        <name>a divalent metal cation</name>
        <dbReference type="ChEBI" id="CHEBI:60240"/>
        <label>1</label>
    </ligand>
</feature>
<proteinExistence type="inferred from homology"/>
<dbReference type="eggNOG" id="COG1735">
    <property type="taxonomic scope" value="Bacteria"/>
</dbReference>
<evidence type="ECO:0000256" key="3">
    <source>
        <dbReference type="PIRSR" id="PIRSR601559-52"/>
    </source>
</evidence>
<feature type="binding site" evidence="3">
    <location>
        <position position="23"/>
    </location>
    <ligand>
        <name>a divalent metal cation</name>
        <dbReference type="ChEBI" id="CHEBI:60240"/>
        <label>1</label>
    </ligand>
</feature>
<organism evidence="5 6">
    <name type="scientific">Paenibacillus tyrfis</name>
    <dbReference type="NCBI Taxonomy" id="1501230"/>
    <lineage>
        <taxon>Bacteria</taxon>
        <taxon>Bacillati</taxon>
        <taxon>Bacillota</taxon>
        <taxon>Bacilli</taxon>
        <taxon>Bacillales</taxon>
        <taxon>Paenibacillaceae</taxon>
        <taxon>Paenibacillus</taxon>
    </lineage>
</organism>
<name>A0A081NVJ5_9BACL</name>
<feature type="binding site" evidence="3">
    <location>
        <position position="195"/>
    </location>
    <ligand>
        <name>a divalent metal cation</name>
        <dbReference type="ChEBI" id="CHEBI:60240"/>
        <label>2</label>
    </ligand>
</feature>
<keyword evidence="2" id="KW-0378">Hydrolase</keyword>
<comment type="similarity">
    <text evidence="4">Belongs to the metallo-dependent hydrolases superfamily. Phosphotriesterase family.</text>
</comment>
<dbReference type="PANTHER" id="PTHR10819:SF3">
    <property type="entry name" value="PHOSPHOTRIESTERASE-RELATED PROTEIN"/>
    <property type="match status" value="1"/>
</dbReference>
<feature type="binding site" evidence="3">
    <location>
        <position position="167"/>
    </location>
    <ligand>
        <name>a divalent metal cation</name>
        <dbReference type="ChEBI" id="CHEBI:60240"/>
        <label>2</label>
    </ligand>
</feature>
<dbReference type="RefSeq" id="WP_036691272.1">
    <property type="nucleotide sequence ID" value="NZ_JNVM01000038.1"/>
</dbReference>
<comment type="caution">
    <text evidence="5">The sequence shown here is derived from an EMBL/GenBank/DDBJ whole genome shotgun (WGS) entry which is preliminary data.</text>
</comment>
<dbReference type="InterPro" id="IPR001559">
    <property type="entry name" value="Phosphotriesterase"/>
</dbReference>
<dbReference type="Gene3D" id="3.20.20.140">
    <property type="entry name" value="Metal-dependent hydrolases"/>
    <property type="match status" value="1"/>
</dbReference>
<dbReference type="GO" id="GO:0008270">
    <property type="term" value="F:zinc ion binding"/>
    <property type="evidence" value="ECO:0007669"/>
    <property type="project" value="InterPro"/>
</dbReference>
<sequence>MYIQTVLGKIQPEQLGICACHEHLHVDLSRIKQNSDTCLQDTDLVAEDLKSFVAYGGRAIVEVTNDGMGRDVGKLAELSRRLDLHIIASTGCYKDPFIPEDKQRWSRDQFAGWMIGEIENGIGGTGIKPGVIGEIGSSLNEFKPIEVELFHGAITAARHTGLPLSTHTTLGTCALEQVELFVRESLPLDQVIIGHQDLNPQDEVVLEVLQTGAFVAMDTIGKINYRSDESRLDSLMNYLEHGYEDRILLSTDLTRKSHLRAFGGQGYDVVLRTFIPALRDRGISDTVVEKLLALNPQRAFSIRNKEA</sequence>
<protein>
    <submittedName>
        <fullName evidence="5">Phosphotriesterase</fullName>
    </submittedName>
</protein>
<dbReference type="PANTHER" id="PTHR10819">
    <property type="entry name" value="PHOSPHOTRIESTERASE-RELATED"/>
    <property type="match status" value="1"/>
</dbReference>
<dbReference type="PIRSF" id="PIRSF016839">
    <property type="entry name" value="PhP"/>
    <property type="match status" value="1"/>
</dbReference>
<feature type="binding site" evidence="3">
    <location>
        <position position="134"/>
    </location>
    <ligand>
        <name>a divalent metal cation</name>
        <dbReference type="ChEBI" id="CHEBI:60240"/>
        <label>1</label>
    </ligand>
</feature>
<dbReference type="OrthoDB" id="105927at2"/>
<accession>A0A081NVJ5</accession>
<comment type="caution">
    <text evidence="4">Lacks conserved residue(s) required for the propagation of feature annotation.</text>
</comment>
<dbReference type="Proteomes" id="UP000028123">
    <property type="component" value="Unassembled WGS sequence"/>
</dbReference>
<feature type="binding site" evidence="3">
    <location>
        <position position="134"/>
    </location>
    <ligand>
        <name>a divalent metal cation</name>
        <dbReference type="ChEBI" id="CHEBI:60240"/>
        <label>2</label>
    </ligand>
</feature>
<keyword evidence="6" id="KW-1185">Reference proteome</keyword>
<dbReference type="CDD" id="cd00530">
    <property type="entry name" value="PTE"/>
    <property type="match status" value="1"/>
</dbReference>
<keyword evidence="1 3" id="KW-0479">Metal-binding</keyword>
<evidence type="ECO:0000256" key="2">
    <source>
        <dbReference type="ARBA" id="ARBA00022801"/>
    </source>
</evidence>
<evidence type="ECO:0000256" key="4">
    <source>
        <dbReference type="PROSITE-ProRule" id="PRU00679"/>
    </source>
</evidence>
<comment type="cofactor">
    <cofactor evidence="3">
        <name>a divalent metal cation</name>
        <dbReference type="ChEBI" id="CHEBI:60240"/>
    </cofactor>
    <text evidence="3">Binds 2 divalent metal cations per subunit.</text>
</comment>
<dbReference type="PROSITE" id="PS51347">
    <property type="entry name" value="PHOSPHOTRIESTERASE_2"/>
    <property type="match status" value="1"/>
</dbReference>
<evidence type="ECO:0000256" key="1">
    <source>
        <dbReference type="ARBA" id="ARBA00022723"/>
    </source>
</evidence>
<gene>
    <name evidence="5" type="ORF">ET33_23345</name>
</gene>
<dbReference type="Pfam" id="PF02126">
    <property type="entry name" value="PTE"/>
    <property type="match status" value="1"/>
</dbReference>
<reference evidence="5 6" key="1">
    <citation type="submission" date="2014-06" db="EMBL/GenBank/DDBJ databases">
        <title>Draft genome sequence of Paenibacillus sp. MSt1.</title>
        <authorList>
            <person name="Aw Y.K."/>
            <person name="Ong K.S."/>
            <person name="Gan H.M."/>
            <person name="Lee S.M."/>
        </authorList>
    </citation>
    <scope>NUCLEOTIDE SEQUENCE [LARGE SCALE GENOMIC DNA]</scope>
    <source>
        <strain evidence="5 6">MSt1</strain>
    </source>
</reference>
<feature type="binding site" evidence="3">
    <location>
        <position position="21"/>
    </location>
    <ligand>
        <name>a divalent metal cation</name>
        <dbReference type="ChEBI" id="CHEBI:60240"/>
        <label>1</label>
    </ligand>
</feature>
<evidence type="ECO:0000313" key="6">
    <source>
        <dbReference type="Proteomes" id="UP000028123"/>
    </source>
</evidence>